<keyword evidence="6" id="KW-1185">Reference proteome</keyword>
<reference evidence="5 6" key="1">
    <citation type="submission" date="2019-06" db="EMBL/GenBank/DDBJ databases">
        <title>Whole genome shotgun sequence of Vibrio inusitatus NBRC 102082.</title>
        <authorList>
            <person name="Hosoyama A."/>
            <person name="Uohara A."/>
            <person name="Ohji S."/>
            <person name="Ichikawa N."/>
        </authorList>
    </citation>
    <scope>NUCLEOTIDE SEQUENCE [LARGE SCALE GENOMIC DNA]</scope>
    <source>
        <strain evidence="5 6">NBRC 102082</strain>
    </source>
</reference>
<dbReference type="Gene3D" id="3.40.50.2300">
    <property type="match status" value="2"/>
</dbReference>
<keyword evidence="2" id="KW-0238">DNA-binding</keyword>
<dbReference type="GO" id="GO:0003700">
    <property type="term" value="F:DNA-binding transcription factor activity"/>
    <property type="evidence" value="ECO:0007669"/>
    <property type="project" value="TreeGrafter"/>
</dbReference>
<evidence type="ECO:0000256" key="3">
    <source>
        <dbReference type="ARBA" id="ARBA00023163"/>
    </source>
</evidence>
<dbReference type="Proteomes" id="UP000318717">
    <property type="component" value="Unassembled WGS sequence"/>
</dbReference>
<dbReference type="Pfam" id="PF13377">
    <property type="entry name" value="Peripla_BP_3"/>
    <property type="match status" value="1"/>
</dbReference>
<dbReference type="SMART" id="SM00354">
    <property type="entry name" value="HTH_LACI"/>
    <property type="match status" value="1"/>
</dbReference>
<dbReference type="GO" id="GO:0000976">
    <property type="term" value="F:transcription cis-regulatory region binding"/>
    <property type="evidence" value="ECO:0007669"/>
    <property type="project" value="TreeGrafter"/>
</dbReference>
<dbReference type="AlphaFoldDB" id="A0A4Y3HVP5"/>
<evidence type="ECO:0000259" key="4">
    <source>
        <dbReference type="PROSITE" id="PS50932"/>
    </source>
</evidence>
<dbReference type="InterPro" id="IPR010982">
    <property type="entry name" value="Lambda_DNA-bd_dom_sf"/>
</dbReference>
<dbReference type="InterPro" id="IPR028082">
    <property type="entry name" value="Peripla_BP_I"/>
</dbReference>
<dbReference type="InterPro" id="IPR046335">
    <property type="entry name" value="LacI/GalR-like_sensor"/>
</dbReference>
<evidence type="ECO:0000256" key="2">
    <source>
        <dbReference type="ARBA" id="ARBA00023125"/>
    </source>
</evidence>
<dbReference type="SUPFAM" id="SSF53822">
    <property type="entry name" value="Periplasmic binding protein-like I"/>
    <property type="match status" value="1"/>
</dbReference>
<dbReference type="CDD" id="cd01392">
    <property type="entry name" value="HTH_LacI"/>
    <property type="match status" value="1"/>
</dbReference>
<sequence length="339" mass="37437">MSFTMDISKVKKKVTVHQVAKEAGVSASTVSRFLNQTTFVAEDKRKQILEAIRKTGYQSQAENSKSSALGSRTIGVLVQNPESPHNTRILEDMEKVLFSYGYSTLIAAGHWKIKNQLHGLEYLKKSGVDGVIAVMGNLKDEHIQEYAKTIPVIAVGYRISGHNVHSLCIDNTIGGYMATLHLLQKGHKRIAHIKGVQEQPDGVTRCEGYKRALIEAGLNIDPQLIKQGDFGSELGYKKTIELIESRTSFTAIFAANDQTAYGAIKAIHDKGLRVPEDIAVIGFDDLATSRYFTPSLTTMRQPIEEIGAICAESMVRFLEAGKQLKPRLPPIELLVRQST</sequence>
<dbReference type="SUPFAM" id="SSF47413">
    <property type="entry name" value="lambda repressor-like DNA-binding domains"/>
    <property type="match status" value="1"/>
</dbReference>
<dbReference type="PROSITE" id="PS50932">
    <property type="entry name" value="HTH_LACI_2"/>
    <property type="match status" value="1"/>
</dbReference>
<dbReference type="EMBL" id="BJLF01000008">
    <property type="protein sequence ID" value="GEA51075.1"/>
    <property type="molecule type" value="Genomic_DNA"/>
</dbReference>
<dbReference type="PANTHER" id="PTHR30146:SF109">
    <property type="entry name" value="HTH-TYPE TRANSCRIPTIONAL REGULATOR GALS"/>
    <property type="match status" value="1"/>
</dbReference>
<dbReference type="Gene3D" id="1.10.260.40">
    <property type="entry name" value="lambda repressor-like DNA-binding domains"/>
    <property type="match status" value="1"/>
</dbReference>
<feature type="domain" description="HTH lacI-type" evidence="4">
    <location>
        <begin position="14"/>
        <end position="71"/>
    </location>
</feature>
<name>A0A4Y3HVP5_9VIBR</name>
<dbReference type="PANTHER" id="PTHR30146">
    <property type="entry name" value="LACI-RELATED TRANSCRIPTIONAL REPRESSOR"/>
    <property type="match status" value="1"/>
</dbReference>
<evidence type="ECO:0000313" key="5">
    <source>
        <dbReference type="EMBL" id="GEA51075.1"/>
    </source>
</evidence>
<proteinExistence type="predicted"/>
<accession>A0A4Y3HVP5</accession>
<evidence type="ECO:0000256" key="1">
    <source>
        <dbReference type="ARBA" id="ARBA00023015"/>
    </source>
</evidence>
<dbReference type="Pfam" id="PF00356">
    <property type="entry name" value="LacI"/>
    <property type="match status" value="1"/>
</dbReference>
<evidence type="ECO:0000313" key="6">
    <source>
        <dbReference type="Proteomes" id="UP000318717"/>
    </source>
</evidence>
<organism evidence="5 6">
    <name type="scientific">Vibrio inusitatus NBRC 102082</name>
    <dbReference type="NCBI Taxonomy" id="1219070"/>
    <lineage>
        <taxon>Bacteria</taxon>
        <taxon>Pseudomonadati</taxon>
        <taxon>Pseudomonadota</taxon>
        <taxon>Gammaproteobacteria</taxon>
        <taxon>Vibrionales</taxon>
        <taxon>Vibrionaceae</taxon>
        <taxon>Vibrio</taxon>
    </lineage>
</organism>
<keyword evidence="3" id="KW-0804">Transcription</keyword>
<dbReference type="InterPro" id="IPR000843">
    <property type="entry name" value="HTH_LacI"/>
</dbReference>
<protein>
    <submittedName>
        <fullName evidence="5">LacI family transcriptional regulator</fullName>
    </submittedName>
</protein>
<comment type="caution">
    <text evidence="5">The sequence shown here is derived from an EMBL/GenBank/DDBJ whole genome shotgun (WGS) entry which is preliminary data.</text>
</comment>
<gene>
    <name evidence="5" type="ORF">VIN01S_18790</name>
</gene>
<keyword evidence="1" id="KW-0805">Transcription regulation</keyword>